<dbReference type="Proteomes" id="UP000466332">
    <property type="component" value="Unassembled WGS sequence"/>
</dbReference>
<evidence type="ECO:0000313" key="3">
    <source>
        <dbReference type="Proteomes" id="UP000466332"/>
    </source>
</evidence>
<gene>
    <name evidence="2" type="ORF">GTP55_07170</name>
</gene>
<dbReference type="EMBL" id="WWCS01000003">
    <property type="protein sequence ID" value="MYN39149.1"/>
    <property type="molecule type" value="Genomic_DNA"/>
</dbReference>
<keyword evidence="3" id="KW-1185">Reference proteome</keyword>
<evidence type="ECO:0000256" key="1">
    <source>
        <dbReference type="SAM" id="Phobius"/>
    </source>
</evidence>
<name>A0ABW9WDJ1_9BURK</name>
<evidence type="ECO:0000313" key="2">
    <source>
        <dbReference type="EMBL" id="MYN39149.1"/>
    </source>
</evidence>
<feature type="transmembrane region" description="Helical" evidence="1">
    <location>
        <begin position="12"/>
        <end position="34"/>
    </location>
</feature>
<dbReference type="PROSITE" id="PS00409">
    <property type="entry name" value="PROKAR_NTER_METHYL"/>
    <property type="match status" value="1"/>
</dbReference>
<keyword evidence="1" id="KW-0812">Transmembrane</keyword>
<comment type="caution">
    <text evidence="2">The sequence shown here is derived from an EMBL/GenBank/DDBJ whole genome shotgun (WGS) entry which is preliminary data.</text>
</comment>
<dbReference type="InterPro" id="IPR012902">
    <property type="entry name" value="N_methyl_site"/>
</dbReference>
<protein>
    <submittedName>
        <fullName evidence="2">Type II secretory pathway component PulJ</fullName>
    </submittedName>
</protein>
<sequence length="248" mass="25377">MISAHRHPLHTAGMSLVELLVAMLLLSLMTVLGWRALDGVLRARDALTAQGDAMRGHQLAFAQLEADCARLVRSTAFDGQPTLSAAPGRLLLLRSVSAEGAPDQLQIVMYRNDGGQLTRSTSVASRDLDVLHGAWQAALTGSASLAAVTLDAQVAALEFHAWSGGAWLAAGGGDAGAGATTGAATIAPTTAATTAVTIAAGRGAMRGPRPRRVVRAPVTVADATGLQVTLRVADKAGALVRMFMLGAG</sequence>
<proteinExistence type="predicted"/>
<organism evidence="2 3">
    <name type="scientific">Duganella margarita</name>
    <dbReference type="NCBI Taxonomy" id="2692170"/>
    <lineage>
        <taxon>Bacteria</taxon>
        <taxon>Pseudomonadati</taxon>
        <taxon>Pseudomonadota</taxon>
        <taxon>Betaproteobacteria</taxon>
        <taxon>Burkholderiales</taxon>
        <taxon>Oxalobacteraceae</taxon>
        <taxon>Telluria group</taxon>
        <taxon>Duganella</taxon>
    </lineage>
</organism>
<keyword evidence="1" id="KW-0472">Membrane</keyword>
<accession>A0ABW9WDJ1</accession>
<dbReference type="RefSeq" id="WP_161044227.1">
    <property type="nucleotide sequence ID" value="NZ_WWCS01000003.1"/>
</dbReference>
<keyword evidence="1" id="KW-1133">Transmembrane helix</keyword>
<reference evidence="2 3" key="1">
    <citation type="submission" date="2019-12" db="EMBL/GenBank/DDBJ databases">
        <title>Novel species isolated from a subtropical stream in China.</title>
        <authorList>
            <person name="Lu H."/>
        </authorList>
    </citation>
    <scope>NUCLEOTIDE SEQUENCE [LARGE SCALE GENOMIC DNA]</scope>
    <source>
        <strain evidence="2 3">FT109W</strain>
    </source>
</reference>